<proteinExistence type="predicted"/>
<dbReference type="RefSeq" id="WP_134172845.1">
    <property type="nucleotide sequence ID" value="NZ_SODI01000001.1"/>
</dbReference>
<sequence>MRITCPYCRSDASLTPNAAHIDKGPLPLYVLNCSGCDRTSVRRDNQELLVAALVGTRHGNGTHELRVTAEHGGLVYFHTDPTGRRSPTLEHSALLEFVTRSIGASQSFTLLLRTVEVGARYASPRGNIPYKAVRGWVVIDGEIHALTRTEVWEASCEEADHEVPSGPEAGVHYVDADNINRPYRWRMTPVR</sequence>
<keyword evidence="2" id="KW-1185">Reference proteome</keyword>
<dbReference type="Proteomes" id="UP000298218">
    <property type="component" value="Unassembled WGS sequence"/>
</dbReference>
<comment type="caution">
    <text evidence="1">The sequence shown here is derived from an EMBL/GenBank/DDBJ whole genome shotgun (WGS) entry which is preliminary data.</text>
</comment>
<dbReference type="EMBL" id="SOHQ01000043">
    <property type="protein sequence ID" value="TFD75564.1"/>
    <property type="molecule type" value="Genomic_DNA"/>
</dbReference>
<organism evidence="1 2">
    <name type="scientific">Cryobacterium psychrophilum</name>
    <dbReference type="NCBI Taxonomy" id="41988"/>
    <lineage>
        <taxon>Bacteria</taxon>
        <taxon>Bacillati</taxon>
        <taxon>Actinomycetota</taxon>
        <taxon>Actinomycetes</taxon>
        <taxon>Micrococcales</taxon>
        <taxon>Microbacteriaceae</taxon>
        <taxon>Cryobacterium</taxon>
    </lineage>
</organism>
<reference evidence="1 2" key="1">
    <citation type="submission" date="2019-03" db="EMBL/GenBank/DDBJ databases">
        <title>Genomics of glacier-inhabiting Cryobacterium strains.</title>
        <authorList>
            <person name="Liu Q."/>
            <person name="Xin Y.-H."/>
        </authorList>
    </citation>
    <scope>NUCLEOTIDE SEQUENCE [LARGE SCALE GENOMIC DNA]</scope>
    <source>
        <strain evidence="1 2">CGMCC 1.4292</strain>
    </source>
</reference>
<protein>
    <submittedName>
        <fullName evidence="1">Uncharacterized protein</fullName>
    </submittedName>
</protein>
<evidence type="ECO:0000313" key="2">
    <source>
        <dbReference type="Proteomes" id="UP000298218"/>
    </source>
</evidence>
<gene>
    <name evidence="1" type="ORF">E3T53_15890</name>
</gene>
<dbReference type="OrthoDB" id="5104848at2"/>
<accession>A0A4Y8KLX1</accession>
<evidence type="ECO:0000313" key="1">
    <source>
        <dbReference type="EMBL" id="TFD75564.1"/>
    </source>
</evidence>
<name>A0A4Y8KLX1_9MICO</name>
<dbReference type="AlphaFoldDB" id="A0A4Y8KLX1"/>